<gene>
    <name evidence="1" type="ORF">CBW65_08865</name>
</gene>
<keyword evidence="2" id="KW-1185">Reference proteome</keyword>
<dbReference type="SUPFAM" id="SSF81301">
    <property type="entry name" value="Nucleotidyltransferase"/>
    <property type="match status" value="1"/>
</dbReference>
<dbReference type="Proteomes" id="UP000195437">
    <property type="component" value="Chromosome"/>
</dbReference>
<dbReference type="InterPro" id="IPR007344">
    <property type="entry name" value="GrpB/CoaE"/>
</dbReference>
<reference evidence="2" key="1">
    <citation type="submission" date="2017-05" db="EMBL/GenBank/DDBJ databases">
        <authorList>
            <person name="Sung H."/>
        </authorList>
    </citation>
    <scope>NUCLEOTIDE SEQUENCE [LARGE SCALE GENOMIC DNA]</scope>
    <source>
        <strain evidence="2">AR23208</strain>
    </source>
</reference>
<dbReference type="PANTHER" id="PTHR34822:SF1">
    <property type="entry name" value="GRPB FAMILY PROTEIN"/>
    <property type="match status" value="1"/>
</dbReference>
<dbReference type="OrthoDB" id="9799092at2"/>
<dbReference type="AlphaFoldDB" id="A0A1Y0IKU5"/>
<evidence type="ECO:0008006" key="3">
    <source>
        <dbReference type="Google" id="ProtNLM"/>
    </source>
</evidence>
<protein>
    <recommendedName>
        <fullName evidence="3">GrpB family protein</fullName>
    </recommendedName>
</protein>
<dbReference type="InterPro" id="IPR043519">
    <property type="entry name" value="NT_sf"/>
</dbReference>
<proteinExistence type="predicted"/>
<evidence type="ECO:0000313" key="1">
    <source>
        <dbReference type="EMBL" id="ARU61128.1"/>
    </source>
</evidence>
<name>A0A1Y0IKU5_9BACL</name>
<dbReference type="Gene3D" id="3.30.460.10">
    <property type="entry name" value="Beta Polymerase, domain 2"/>
    <property type="match status" value="1"/>
</dbReference>
<sequence>MERVQFADEMQFRAAAERLFAEQQTRILAVLPAADIQHVGSTAVPGSLTKGDLDIQVRVAEADFEKAVEVLSELYELNDGSIQTDSFRAFQQETLPPPLGVQLTVIGSDYDFFWKFRELMLAHPHYVVLYNQLKSYFQGNDHDAYRIAKHDFFKKLIETPEFQALR</sequence>
<dbReference type="KEGG" id="tum:CBW65_08865"/>
<evidence type="ECO:0000313" key="2">
    <source>
        <dbReference type="Proteomes" id="UP000195437"/>
    </source>
</evidence>
<accession>A0A1Y0IKU5</accession>
<dbReference type="RefSeq" id="WP_087456510.1">
    <property type="nucleotide sequence ID" value="NZ_CP021434.1"/>
</dbReference>
<dbReference type="Pfam" id="PF04229">
    <property type="entry name" value="GrpB"/>
    <property type="match status" value="1"/>
</dbReference>
<dbReference type="PANTHER" id="PTHR34822">
    <property type="entry name" value="GRPB DOMAIN PROTEIN (AFU_ORTHOLOGUE AFUA_1G01530)"/>
    <property type="match status" value="1"/>
</dbReference>
<dbReference type="EMBL" id="CP021434">
    <property type="protein sequence ID" value="ARU61128.1"/>
    <property type="molecule type" value="Genomic_DNA"/>
</dbReference>
<organism evidence="1 2">
    <name type="scientific">Tumebacillus avium</name>
    <dbReference type="NCBI Taxonomy" id="1903704"/>
    <lineage>
        <taxon>Bacteria</taxon>
        <taxon>Bacillati</taxon>
        <taxon>Bacillota</taxon>
        <taxon>Bacilli</taxon>
        <taxon>Bacillales</taxon>
        <taxon>Alicyclobacillaceae</taxon>
        <taxon>Tumebacillus</taxon>
    </lineage>
</organism>